<dbReference type="AlphaFoldDB" id="A0A317DAX0"/>
<evidence type="ECO:0000313" key="4">
    <source>
        <dbReference type="Proteomes" id="UP000245410"/>
    </source>
</evidence>
<dbReference type="EMBL" id="QGKR01000168">
    <property type="protein sequence ID" value="PWR09963.1"/>
    <property type="molecule type" value="Genomic_DNA"/>
</dbReference>
<organism evidence="3 4">
    <name type="scientific">Micromonospora acroterricola</name>
    <dbReference type="NCBI Taxonomy" id="2202421"/>
    <lineage>
        <taxon>Bacteria</taxon>
        <taxon>Bacillati</taxon>
        <taxon>Actinomycetota</taxon>
        <taxon>Actinomycetes</taxon>
        <taxon>Micromonosporales</taxon>
        <taxon>Micromonosporaceae</taxon>
        <taxon>Micromonospora</taxon>
    </lineage>
</organism>
<dbReference type="GO" id="GO:0003677">
    <property type="term" value="F:DNA binding"/>
    <property type="evidence" value="ECO:0007669"/>
    <property type="project" value="InterPro"/>
</dbReference>
<feature type="compositionally biased region" description="Basic and acidic residues" evidence="1">
    <location>
        <begin position="10"/>
        <end position="22"/>
    </location>
</feature>
<dbReference type="InterPro" id="IPR000551">
    <property type="entry name" value="MerR-type_HTH_dom"/>
</dbReference>
<name>A0A317DAX0_9ACTN</name>
<feature type="non-terminal residue" evidence="3">
    <location>
        <position position="1"/>
    </location>
</feature>
<dbReference type="Gene3D" id="1.10.1660.10">
    <property type="match status" value="1"/>
</dbReference>
<proteinExistence type="predicted"/>
<keyword evidence="4" id="KW-1185">Reference proteome</keyword>
<dbReference type="Pfam" id="PF13411">
    <property type="entry name" value="MerR_1"/>
    <property type="match status" value="1"/>
</dbReference>
<dbReference type="InterPro" id="IPR009061">
    <property type="entry name" value="DNA-bd_dom_put_sf"/>
</dbReference>
<evidence type="ECO:0000313" key="3">
    <source>
        <dbReference type="EMBL" id="PWR09963.1"/>
    </source>
</evidence>
<gene>
    <name evidence="3" type="ORF">DKT68_10500</name>
</gene>
<protein>
    <submittedName>
        <fullName evidence="3">MerR family transcriptional regulator</fullName>
    </submittedName>
</protein>
<dbReference type="SUPFAM" id="SSF46955">
    <property type="entry name" value="Putative DNA-binding domain"/>
    <property type="match status" value="1"/>
</dbReference>
<dbReference type="PROSITE" id="PS50937">
    <property type="entry name" value="HTH_MERR_2"/>
    <property type="match status" value="1"/>
</dbReference>
<accession>A0A317DAX0</accession>
<evidence type="ECO:0000256" key="1">
    <source>
        <dbReference type="SAM" id="MobiDB-lite"/>
    </source>
</evidence>
<comment type="caution">
    <text evidence="3">The sequence shown here is derived from an EMBL/GenBank/DDBJ whole genome shotgun (WGS) entry which is preliminary data.</text>
</comment>
<reference evidence="3 4" key="1">
    <citation type="submission" date="2018-05" db="EMBL/GenBank/DDBJ databases">
        <title>Micromonospora atacamensis sp. nov., a novel actinobacteria isolated from high altitude Atacama Desert soil.</title>
        <authorList>
            <person name="Carro L."/>
            <person name="Golinska P."/>
            <person name="Klenk H.-P."/>
            <person name="Goodfellow M."/>
        </authorList>
    </citation>
    <scope>NUCLEOTIDE SEQUENCE [LARGE SCALE GENOMIC DNA]</scope>
    <source>
        <strain evidence="3 4">5R2A7</strain>
    </source>
</reference>
<feature type="region of interest" description="Disordered" evidence="1">
    <location>
        <begin position="1"/>
        <end position="22"/>
    </location>
</feature>
<dbReference type="RefSeq" id="WP_146218328.1">
    <property type="nucleotide sequence ID" value="NZ_QGKR01000168.1"/>
</dbReference>
<dbReference type="GO" id="GO:0006355">
    <property type="term" value="P:regulation of DNA-templated transcription"/>
    <property type="evidence" value="ECO:0007669"/>
    <property type="project" value="InterPro"/>
</dbReference>
<evidence type="ECO:0000259" key="2">
    <source>
        <dbReference type="PROSITE" id="PS50937"/>
    </source>
</evidence>
<dbReference type="OrthoDB" id="3826383at2"/>
<feature type="domain" description="HTH merR-type" evidence="2">
    <location>
        <begin position="1"/>
        <end position="50"/>
    </location>
</feature>
<sequence>WEQAGVLSPTRDRPSRQRLYGPDDVRDAELAHLLRRGGYPLAHIATVMGQVRAADGPGPLAASLHTWRQRLAGRGHAMLVAAGHLAGYLATTGS</sequence>
<dbReference type="Proteomes" id="UP000245410">
    <property type="component" value="Unassembled WGS sequence"/>
</dbReference>